<reference evidence="2 3" key="1">
    <citation type="submission" date="2014-11" db="EMBL/GenBank/DDBJ databases">
        <authorList>
            <person name="Zhu J."/>
            <person name="Qi W."/>
            <person name="Song R."/>
        </authorList>
    </citation>
    <scope>NUCLEOTIDE SEQUENCE [LARGE SCALE GENOMIC DNA]</scope>
</reference>
<protein>
    <submittedName>
        <fullName evidence="2">Uncharacterized protein</fullName>
    </submittedName>
</protein>
<dbReference type="InParanoid" id="A0A0G4G4W8"/>
<feature type="compositionally biased region" description="Low complexity" evidence="1">
    <location>
        <begin position="270"/>
        <end position="279"/>
    </location>
</feature>
<evidence type="ECO:0000313" key="2">
    <source>
        <dbReference type="EMBL" id="CEM23448.1"/>
    </source>
</evidence>
<dbReference type="AlphaFoldDB" id="A0A0G4G4W8"/>
<accession>A0A0G4G4W8</accession>
<dbReference type="Proteomes" id="UP000041254">
    <property type="component" value="Unassembled WGS sequence"/>
</dbReference>
<feature type="region of interest" description="Disordered" evidence="1">
    <location>
        <begin position="260"/>
        <end position="303"/>
    </location>
</feature>
<proteinExistence type="predicted"/>
<feature type="compositionally biased region" description="Polar residues" evidence="1">
    <location>
        <begin position="285"/>
        <end position="294"/>
    </location>
</feature>
<evidence type="ECO:0000256" key="1">
    <source>
        <dbReference type="SAM" id="MobiDB-lite"/>
    </source>
</evidence>
<feature type="region of interest" description="Disordered" evidence="1">
    <location>
        <begin position="433"/>
        <end position="469"/>
    </location>
</feature>
<keyword evidence="3" id="KW-1185">Reference proteome</keyword>
<name>A0A0G4G4W8_VITBC</name>
<dbReference type="EMBL" id="CDMY01000568">
    <property type="protein sequence ID" value="CEM23448.1"/>
    <property type="molecule type" value="Genomic_DNA"/>
</dbReference>
<organism evidence="2 3">
    <name type="scientific">Vitrella brassicaformis (strain CCMP3155)</name>
    <dbReference type="NCBI Taxonomy" id="1169540"/>
    <lineage>
        <taxon>Eukaryota</taxon>
        <taxon>Sar</taxon>
        <taxon>Alveolata</taxon>
        <taxon>Colpodellida</taxon>
        <taxon>Vitrellaceae</taxon>
        <taxon>Vitrella</taxon>
    </lineage>
</organism>
<sequence length="606" mass="68129">MCTVANMHPDSTLSTRPEVFAKSTSIGSEWLMSSKRGNKGDSDIMSVLSITRHVHDVYKLMVHDKTFDSRIAMPKRLEVLVKQDGLIPLLQACLRYFLLLTTVSKQPPDPSNSASKKARRTSNMSTIDAMEMERRRLSYKTSYASTMFPMGRKGEWSPRTPKLSEGGSAMDPELIGEVERLGLIDEMEILREGLMKSYALMLYENHKWGSSMGSDQNFFESFVFLLSRILELSFDQKYHPLIREETQRLFRTDFFNPFKRSEGTGGRGGSASRRSSPGAADDRMSVTSTMSASPPRTMDRQSSMRKPFYVPELKEGNETIKAIVQGIWERAAMRRQKVRAAAEGYPCGVMQRDLLEGRSPLLSSTLPTIHEKMAQLEARRNLWYHDAQGGFTPRRHRIVSSLSSRSSSCTERETAVTTRRSRHVIQTGFHIPVKETPEGMSPAPSPSGPLPADSSMEPSGPSPDTSKPAHISFKAIDALFDVDEDDEDRDFDLFPSRVHLPVGRAEKAVESAALSKRPRPAVSLADEFRRVRGPKLSTTRASKAAVLLPLEAREGEGRYFDRMGLRHVWARPKGEEFAERLALERQRVRPAYRWAVGEYGGAMTAR</sequence>
<dbReference type="VEuPathDB" id="CryptoDB:Vbra_17046"/>
<evidence type="ECO:0000313" key="3">
    <source>
        <dbReference type="Proteomes" id="UP000041254"/>
    </source>
</evidence>
<gene>
    <name evidence="2" type="ORF">Vbra_17046</name>
</gene>